<reference evidence="2" key="1">
    <citation type="submission" date="2016-10" db="EMBL/GenBank/DDBJ databases">
        <authorList>
            <person name="Varghese N."/>
            <person name="Submissions S."/>
        </authorList>
    </citation>
    <scope>NUCLEOTIDE SEQUENCE [LARGE SCALE GENOMIC DNA]</scope>
    <source>
        <strain evidence="2">DSM 22951</strain>
    </source>
</reference>
<evidence type="ECO:0000313" key="1">
    <source>
        <dbReference type="EMBL" id="SSA35819.1"/>
    </source>
</evidence>
<dbReference type="AlphaFoldDB" id="A0A2Y8ZZX9"/>
<sequence length="76" mass="8174">MKTALPELVERCLLARPDVTVQMTEIMHARQALVAAAERRVGALPAAAPSSDVSAERWLAVLPRDVRNGSRPVGVT</sequence>
<proteinExistence type="predicted"/>
<protein>
    <submittedName>
        <fullName evidence="1">Uncharacterized protein</fullName>
    </submittedName>
</protein>
<dbReference type="Proteomes" id="UP000250028">
    <property type="component" value="Unassembled WGS sequence"/>
</dbReference>
<evidence type="ECO:0000313" key="2">
    <source>
        <dbReference type="Proteomes" id="UP000250028"/>
    </source>
</evidence>
<name>A0A2Y8ZZX9_9MICO</name>
<organism evidence="1 2">
    <name type="scientific">Branchiibius hedensis</name>
    <dbReference type="NCBI Taxonomy" id="672460"/>
    <lineage>
        <taxon>Bacteria</taxon>
        <taxon>Bacillati</taxon>
        <taxon>Actinomycetota</taxon>
        <taxon>Actinomycetes</taxon>
        <taxon>Micrococcales</taxon>
        <taxon>Dermacoccaceae</taxon>
        <taxon>Branchiibius</taxon>
    </lineage>
</organism>
<dbReference type="RefSeq" id="WP_146202600.1">
    <property type="nucleotide sequence ID" value="NZ_QGDN01000001.1"/>
</dbReference>
<keyword evidence="2" id="KW-1185">Reference proteome</keyword>
<accession>A0A2Y8ZZX9</accession>
<gene>
    <name evidence="1" type="ORF">SAMN04489750_3193</name>
</gene>
<dbReference type="EMBL" id="UESZ01000001">
    <property type="protein sequence ID" value="SSA35819.1"/>
    <property type="molecule type" value="Genomic_DNA"/>
</dbReference>